<dbReference type="Proteomes" id="UP000095705">
    <property type="component" value="Unassembled WGS sequence"/>
</dbReference>
<dbReference type="InterPro" id="IPR001932">
    <property type="entry name" value="PPM-type_phosphatase-like_dom"/>
</dbReference>
<evidence type="ECO:0000313" key="5">
    <source>
        <dbReference type="Proteomes" id="UP000095705"/>
    </source>
</evidence>
<feature type="domain" description="PPM-type phosphatase" evidence="3">
    <location>
        <begin position="87"/>
        <end position="398"/>
    </location>
</feature>
<evidence type="ECO:0000256" key="1">
    <source>
        <dbReference type="ARBA" id="ARBA00022801"/>
    </source>
</evidence>
<dbReference type="SMART" id="SM00331">
    <property type="entry name" value="PP2C_SIG"/>
    <property type="match status" value="1"/>
</dbReference>
<name>A0A1E5PNU6_9ACTN</name>
<dbReference type="Gene3D" id="3.60.40.10">
    <property type="entry name" value="PPM-type phosphatase domain"/>
    <property type="match status" value="2"/>
</dbReference>
<evidence type="ECO:0000313" key="4">
    <source>
        <dbReference type="EMBL" id="OEJ31229.1"/>
    </source>
</evidence>
<organism evidence="4 5">
    <name type="scientific">Streptomyces subrutilus</name>
    <dbReference type="NCBI Taxonomy" id="36818"/>
    <lineage>
        <taxon>Bacteria</taxon>
        <taxon>Bacillati</taxon>
        <taxon>Actinomycetota</taxon>
        <taxon>Actinomycetes</taxon>
        <taxon>Kitasatosporales</taxon>
        <taxon>Streptomycetaceae</taxon>
        <taxon>Streptomyces</taxon>
    </lineage>
</organism>
<keyword evidence="1" id="KW-0378">Hydrolase</keyword>
<dbReference type="AlphaFoldDB" id="A0A1E5PNU6"/>
<reference evidence="4 5" key="1">
    <citation type="submission" date="2016-08" db="EMBL/GenBank/DDBJ databases">
        <title>The complete genome of Streptomyces subrutilus 10-1-1.</title>
        <authorList>
            <person name="Chen X."/>
        </authorList>
    </citation>
    <scope>NUCLEOTIDE SEQUENCE [LARGE SCALE GENOMIC DNA]</scope>
    <source>
        <strain evidence="4 5">10-1-1</strain>
    </source>
</reference>
<dbReference type="STRING" id="36818.BGK67_07610"/>
<dbReference type="InterPro" id="IPR036457">
    <property type="entry name" value="PPM-type-like_dom_sf"/>
</dbReference>
<dbReference type="GO" id="GO:0016791">
    <property type="term" value="F:phosphatase activity"/>
    <property type="evidence" value="ECO:0007669"/>
    <property type="project" value="TreeGrafter"/>
</dbReference>
<protein>
    <recommendedName>
        <fullName evidence="3">PPM-type phosphatase domain-containing protein</fullName>
    </recommendedName>
</protein>
<evidence type="ECO:0000259" key="3">
    <source>
        <dbReference type="SMART" id="SM00331"/>
    </source>
</evidence>
<dbReference type="RefSeq" id="WP_069919534.1">
    <property type="nucleotide sequence ID" value="NZ_MEHK01000001.1"/>
</dbReference>
<sequence>MIGEKPQVRRVCVFAWGGAAVSWELSTPGRLVPSLATCAAFLLLATGCALHIRRGLVAELRRSQEIAGAAQRALLRPLPARMDGLALAAAQLSASRGAAVGGDLYEAVPTAHGVRVVIGDVRGHGLPALGAAAAVLGAFREAAYDEVSLGGVLVRMERALARHLRDRARAEHPAACSGEPQSPSAEEFVTVLLLQIAPDGTLLALNCGHPWPYLLRPATAPEHPAPRGPGSDPEPAPHTPAGLDVAELGSKAPSGGPDRRRAALSAPTACEARARGAVRGPGRSPGFGKGRGGGGPAQRLTDVRGLDGETMPPLGVVPLPRDPQPHTCGELRPGETLFLHTDGAAEARNAAGAFFPPRRVLAEAPLTPARLVAGVHTALLRHTGGRLADDVALLVLRDDRA</sequence>
<gene>
    <name evidence="4" type="ORF">BGK67_07610</name>
</gene>
<dbReference type="PANTHER" id="PTHR43156">
    <property type="entry name" value="STAGE II SPORULATION PROTEIN E-RELATED"/>
    <property type="match status" value="1"/>
</dbReference>
<evidence type="ECO:0000256" key="2">
    <source>
        <dbReference type="SAM" id="MobiDB-lite"/>
    </source>
</evidence>
<dbReference type="InterPro" id="IPR052016">
    <property type="entry name" value="Bact_Sigma-Reg"/>
</dbReference>
<dbReference type="PANTHER" id="PTHR43156:SF2">
    <property type="entry name" value="STAGE II SPORULATION PROTEIN E"/>
    <property type="match status" value="1"/>
</dbReference>
<dbReference type="Pfam" id="PF07228">
    <property type="entry name" value="SpoIIE"/>
    <property type="match status" value="2"/>
</dbReference>
<comment type="caution">
    <text evidence="4">The sequence shown here is derived from an EMBL/GenBank/DDBJ whole genome shotgun (WGS) entry which is preliminary data.</text>
</comment>
<dbReference type="EMBL" id="MEHK01000001">
    <property type="protein sequence ID" value="OEJ31229.1"/>
    <property type="molecule type" value="Genomic_DNA"/>
</dbReference>
<accession>A0A1E5PNU6</accession>
<keyword evidence="5" id="KW-1185">Reference proteome</keyword>
<feature type="region of interest" description="Disordered" evidence="2">
    <location>
        <begin position="218"/>
        <end position="303"/>
    </location>
</feature>
<feature type="compositionally biased region" description="Gly residues" evidence="2">
    <location>
        <begin position="283"/>
        <end position="296"/>
    </location>
</feature>
<proteinExistence type="predicted"/>